<proteinExistence type="predicted"/>
<gene>
    <name evidence="2" type="ORF">O3P69_010601</name>
</gene>
<reference evidence="2 3" key="1">
    <citation type="submission" date="2023-03" db="EMBL/GenBank/DDBJ databases">
        <title>High-quality genome of Scylla paramamosain provides insights in environmental adaptation.</title>
        <authorList>
            <person name="Zhang L."/>
        </authorList>
    </citation>
    <scope>NUCLEOTIDE SEQUENCE [LARGE SCALE GENOMIC DNA]</scope>
    <source>
        <strain evidence="2">LZ_2023a</strain>
        <tissue evidence="2">Muscle</tissue>
    </source>
</reference>
<dbReference type="AlphaFoldDB" id="A0AAW0TF24"/>
<accession>A0AAW0TF24</accession>
<dbReference type="EMBL" id="JARAKH010000031">
    <property type="protein sequence ID" value="KAK8385959.1"/>
    <property type="molecule type" value="Genomic_DNA"/>
</dbReference>
<dbReference type="Proteomes" id="UP001487740">
    <property type="component" value="Unassembled WGS sequence"/>
</dbReference>
<evidence type="ECO:0000256" key="1">
    <source>
        <dbReference type="SAM" id="MobiDB-lite"/>
    </source>
</evidence>
<feature type="compositionally biased region" description="Polar residues" evidence="1">
    <location>
        <begin position="63"/>
        <end position="72"/>
    </location>
</feature>
<name>A0AAW0TF24_SCYPA</name>
<keyword evidence="3" id="KW-1185">Reference proteome</keyword>
<feature type="region of interest" description="Disordered" evidence="1">
    <location>
        <begin position="1"/>
        <end position="45"/>
    </location>
</feature>
<comment type="caution">
    <text evidence="2">The sequence shown here is derived from an EMBL/GenBank/DDBJ whole genome shotgun (WGS) entry which is preliminary data.</text>
</comment>
<protein>
    <submittedName>
        <fullName evidence="2">Uncharacterized protein</fullName>
    </submittedName>
</protein>
<sequence length="92" mass="9962">MKGSGREALKPVTLTARQKDHQEAAARERRVRGRPCSPDGAQDPRCSIHAFWGTRSGGCDLGETQSTANLPLNPTHLRAGQQRSPGARRCEG</sequence>
<feature type="region of interest" description="Disordered" evidence="1">
    <location>
        <begin position="57"/>
        <end position="92"/>
    </location>
</feature>
<evidence type="ECO:0000313" key="3">
    <source>
        <dbReference type="Proteomes" id="UP001487740"/>
    </source>
</evidence>
<organism evidence="2 3">
    <name type="scientific">Scylla paramamosain</name>
    <name type="common">Mud crab</name>
    <dbReference type="NCBI Taxonomy" id="85552"/>
    <lineage>
        <taxon>Eukaryota</taxon>
        <taxon>Metazoa</taxon>
        <taxon>Ecdysozoa</taxon>
        <taxon>Arthropoda</taxon>
        <taxon>Crustacea</taxon>
        <taxon>Multicrustacea</taxon>
        <taxon>Malacostraca</taxon>
        <taxon>Eumalacostraca</taxon>
        <taxon>Eucarida</taxon>
        <taxon>Decapoda</taxon>
        <taxon>Pleocyemata</taxon>
        <taxon>Brachyura</taxon>
        <taxon>Eubrachyura</taxon>
        <taxon>Portunoidea</taxon>
        <taxon>Portunidae</taxon>
        <taxon>Portuninae</taxon>
        <taxon>Scylla</taxon>
    </lineage>
</organism>
<feature type="compositionally biased region" description="Basic and acidic residues" evidence="1">
    <location>
        <begin position="17"/>
        <end position="28"/>
    </location>
</feature>
<evidence type="ECO:0000313" key="2">
    <source>
        <dbReference type="EMBL" id="KAK8385959.1"/>
    </source>
</evidence>